<feature type="region of interest" description="Disordered" evidence="1">
    <location>
        <begin position="1"/>
        <end position="64"/>
    </location>
</feature>
<protein>
    <submittedName>
        <fullName evidence="2">Uncharacterized protein</fullName>
    </submittedName>
</protein>
<organism evidence="2">
    <name type="scientific">Arundo donax</name>
    <name type="common">Giant reed</name>
    <name type="synonym">Donax arundinaceus</name>
    <dbReference type="NCBI Taxonomy" id="35708"/>
    <lineage>
        <taxon>Eukaryota</taxon>
        <taxon>Viridiplantae</taxon>
        <taxon>Streptophyta</taxon>
        <taxon>Embryophyta</taxon>
        <taxon>Tracheophyta</taxon>
        <taxon>Spermatophyta</taxon>
        <taxon>Magnoliopsida</taxon>
        <taxon>Liliopsida</taxon>
        <taxon>Poales</taxon>
        <taxon>Poaceae</taxon>
        <taxon>PACMAD clade</taxon>
        <taxon>Arundinoideae</taxon>
        <taxon>Arundineae</taxon>
        <taxon>Arundo</taxon>
    </lineage>
</organism>
<dbReference type="AlphaFoldDB" id="A0A0A9EMI5"/>
<dbReference type="EMBL" id="GBRH01200643">
    <property type="protein sequence ID" value="JAD97252.1"/>
    <property type="molecule type" value="Transcribed_RNA"/>
</dbReference>
<proteinExistence type="predicted"/>
<evidence type="ECO:0000256" key="1">
    <source>
        <dbReference type="SAM" id="MobiDB-lite"/>
    </source>
</evidence>
<name>A0A0A9EMI5_ARUDO</name>
<accession>A0A0A9EMI5</accession>
<reference evidence="2" key="2">
    <citation type="journal article" date="2015" name="Data Brief">
        <title>Shoot transcriptome of the giant reed, Arundo donax.</title>
        <authorList>
            <person name="Barrero R.A."/>
            <person name="Guerrero F.D."/>
            <person name="Moolhuijzen P."/>
            <person name="Goolsby J.A."/>
            <person name="Tidwell J."/>
            <person name="Bellgard S.E."/>
            <person name="Bellgard M.I."/>
        </authorList>
    </citation>
    <scope>NUCLEOTIDE SEQUENCE</scope>
    <source>
        <tissue evidence="2">Shoot tissue taken approximately 20 cm above the soil surface</tissue>
    </source>
</reference>
<feature type="compositionally biased region" description="Polar residues" evidence="1">
    <location>
        <begin position="1"/>
        <end position="14"/>
    </location>
</feature>
<reference evidence="2" key="1">
    <citation type="submission" date="2014-09" db="EMBL/GenBank/DDBJ databases">
        <authorList>
            <person name="Magalhaes I.L.F."/>
            <person name="Oliveira U."/>
            <person name="Santos F.R."/>
            <person name="Vidigal T.H.D.A."/>
            <person name="Brescovit A.D."/>
            <person name="Santos A.J."/>
        </authorList>
    </citation>
    <scope>NUCLEOTIDE SEQUENCE</scope>
    <source>
        <tissue evidence="2">Shoot tissue taken approximately 20 cm above the soil surface</tissue>
    </source>
</reference>
<evidence type="ECO:0000313" key="2">
    <source>
        <dbReference type="EMBL" id="JAD97252.1"/>
    </source>
</evidence>
<feature type="compositionally biased region" description="Pro residues" evidence="1">
    <location>
        <begin position="55"/>
        <end position="64"/>
    </location>
</feature>
<sequence length="64" mass="6469">MSSGGAAQKLSTATPLDAALRSGARPASSTRCSPLKLAGQVLDQLRRHSLSPSPSSSPPPSKAK</sequence>